<dbReference type="EC" id="3.1.3.48" evidence="2"/>
<name>A0A7V4UD82_CALAY</name>
<evidence type="ECO:0000256" key="3">
    <source>
        <dbReference type="ARBA" id="ARBA00022801"/>
    </source>
</evidence>
<dbReference type="InterPro" id="IPR016667">
    <property type="entry name" value="Caps_polysacc_synth_CpsB/CapC"/>
</dbReference>
<accession>A0A7V4UD82</accession>
<sequence>MVFTDIHSHYIYSVDDGAQDIDQTLTMLKAAQRRNIRHLLATPHITEETDQAVSDRILRHFEIVRQKAKAGGIDIELSLGSEIFFGSHIDKHFAFPWATFNNNGKYFLFELPLFDLPTGVGDFIFNSKLQGRTPILAHPERYLYLRNNVSILLGWYRQGCLMQMNAGSLTGHFGQKVADFSKKLLSMGLYHFIASDAHDNNFRNYKALEEAYQEAALFLEDDELERLFHINPQKALSGSPIAQREIHDDILKESWLRKLFSPLRQIKWHRTG</sequence>
<dbReference type="InterPro" id="IPR016195">
    <property type="entry name" value="Pol/histidinol_Pase-like"/>
</dbReference>
<dbReference type="Pfam" id="PF19567">
    <property type="entry name" value="CpsB_CapC"/>
    <property type="match status" value="1"/>
</dbReference>
<evidence type="ECO:0000256" key="1">
    <source>
        <dbReference type="ARBA" id="ARBA00005750"/>
    </source>
</evidence>
<keyword evidence="3" id="KW-0378">Hydrolase</keyword>
<dbReference type="PANTHER" id="PTHR39181:SF1">
    <property type="entry name" value="TYROSINE-PROTEIN PHOSPHATASE YWQE"/>
    <property type="match status" value="1"/>
</dbReference>
<dbReference type="PIRSF" id="PIRSF016557">
    <property type="entry name" value="Caps_synth_CpsB"/>
    <property type="match status" value="1"/>
</dbReference>
<evidence type="ECO:0000256" key="2">
    <source>
        <dbReference type="ARBA" id="ARBA00013064"/>
    </source>
</evidence>
<gene>
    <name evidence="5" type="ORF">ENK44_06720</name>
</gene>
<protein>
    <recommendedName>
        <fullName evidence="2">protein-tyrosine-phosphatase</fullName>
        <ecNumber evidence="2">3.1.3.48</ecNumber>
    </recommendedName>
</protein>
<organism evidence="5">
    <name type="scientific">Caldithrix abyssi</name>
    <dbReference type="NCBI Taxonomy" id="187145"/>
    <lineage>
        <taxon>Bacteria</taxon>
        <taxon>Pseudomonadati</taxon>
        <taxon>Calditrichota</taxon>
        <taxon>Calditrichia</taxon>
        <taxon>Calditrichales</taxon>
        <taxon>Calditrichaceae</taxon>
        <taxon>Caldithrix</taxon>
    </lineage>
</organism>
<dbReference type="PANTHER" id="PTHR39181">
    <property type="entry name" value="TYROSINE-PROTEIN PHOSPHATASE YWQE"/>
    <property type="match status" value="1"/>
</dbReference>
<dbReference type="SUPFAM" id="SSF89550">
    <property type="entry name" value="PHP domain-like"/>
    <property type="match status" value="1"/>
</dbReference>
<dbReference type="EMBL" id="DRQG01000064">
    <property type="protein sequence ID" value="HGY55372.1"/>
    <property type="molecule type" value="Genomic_DNA"/>
</dbReference>
<evidence type="ECO:0000256" key="4">
    <source>
        <dbReference type="ARBA" id="ARBA00051722"/>
    </source>
</evidence>
<reference evidence="5" key="1">
    <citation type="journal article" date="2020" name="mSystems">
        <title>Genome- and Community-Level Interaction Insights into Carbon Utilization and Element Cycling Functions of Hydrothermarchaeota in Hydrothermal Sediment.</title>
        <authorList>
            <person name="Zhou Z."/>
            <person name="Liu Y."/>
            <person name="Xu W."/>
            <person name="Pan J."/>
            <person name="Luo Z.H."/>
            <person name="Li M."/>
        </authorList>
    </citation>
    <scope>NUCLEOTIDE SEQUENCE [LARGE SCALE GENOMIC DNA]</scope>
    <source>
        <strain evidence="5">HyVt-577</strain>
    </source>
</reference>
<dbReference type="GO" id="GO:0030145">
    <property type="term" value="F:manganese ion binding"/>
    <property type="evidence" value="ECO:0007669"/>
    <property type="project" value="InterPro"/>
</dbReference>
<evidence type="ECO:0000313" key="5">
    <source>
        <dbReference type="EMBL" id="HGY55372.1"/>
    </source>
</evidence>
<comment type="catalytic activity">
    <reaction evidence="4">
        <text>O-phospho-L-tyrosyl-[protein] + H2O = L-tyrosyl-[protein] + phosphate</text>
        <dbReference type="Rhea" id="RHEA:10684"/>
        <dbReference type="Rhea" id="RHEA-COMP:10136"/>
        <dbReference type="Rhea" id="RHEA-COMP:20101"/>
        <dbReference type="ChEBI" id="CHEBI:15377"/>
        <dbReference type="ChEBI" id="CHEBI:43474"/>
        <dbReference type="ChEBI" id="CHEBI:46858"/>
        <dbReference type="ChEBI" id="CHEBI:61978"/>
        <dbReference type="EC" id="3.1.3.48"/>
    </reaction>
</comment>
<dbReference type="Gene3D" id="3.20.20.140">
    <property type="entry name" value="Metal-dependent hydrolases"/>
    <property type="match status" value="1"/>
</dbReference>
<comment type="caution">
    <text evidence="5">The sequence shown here is derived from an EMBL/GenBank/DDBJ whole genome shotgun (WGS) entry which is preliminary data.</text>
</comment>
<dbReference type="Proteomes" id="UP000885779">
    <property type="component" value="Unassembled WGS sequence"/>
</dbReference>
<proteinExistence type="inferred from homology"/>
<dbReference type="GO" id="GO:0004725">
    <property type="term" value="F:protein tyrosine phosphatase activity"/>
    <property type="evidence" value="ECO:0007669"/>
    <property type="project" value="UniProtKB-EC"/>
</dbReference>
<dbReference type="AlphaFoldDB" id="A0A7V4UD82"/>
<comment type="similarity">
    <text evidence="1">Belongs to the metallo-dependent hydrolases superfamily. CpsB/CapC family.</text>
</comment>